<dbReference type="Proteomes" id="UP000824123">
    <property type="component" value="Unassembled WGS sequence"/>
</dbReference>
<sequence>MIAFIMMGQSNMSGRGALDELPPLEPSHVFAWRDGRWEPAREPVVRDRPFSGEGMGTSFGQAVAAATGEDVGLIPCSLGGSPLDAWQPGQELFETALARSLAALAADARIAGVLWHQGEADSEDVELAHTYFKRFAPMMAEFEARLRDGAKQQDRVQAVAQPLPVVVGELGDYLDGFASSKYHRVINAQLHEYAAGAPARACVTARDLPHKGDHLHFSARAQRMLGLRYADAWLGIALHTGLI</sequence>
<protein>
    <recommendedName>
        <fullName evidence="2">Sialate O-acetylesterase domain-containing protein</fullName>
    </recommendedName>
</protein>
<feature type="domain" description="Sialate O-acetylesterase" evidence="2">
    <location>
        <begin position="4"/>
        <end position="233"/>
    </location>
</feature>
<evidence type="ECO:0000313" key="3">
    <source>
        <dbReference type="EMBL" id="HIU46945.1"/>
    </source>
</evidence>
<reference evidence="3" key="1">
    <citation type="submission" date="2020-10" db="EMBL/GenBank/DDBJ databases">
        <authorList>
            <person name="Gilroy R."/>
        </authorList>
    </citation>
    <scope>NUCLEOTIDE SEQUENCE</scope>
    <source>
        <strain evidence="3">ChiSxjej2B14-8506</strain>
    </source>
</reference>
<reference evidence="3" key="2">
    <citation type="journal article" date="2021" name="PeerJ">
        <title>Extensive microbial diversity within the chicken gut microbiome revealed by metagenomics and culture.</title>
        <authorList>
            <person name="Gilroy R."/>
            <person name="Ravi A."/>
            <person name="Getino M."/>
            <person name="Pursley I."/>
            <person name="Horton D.L."/>
            <person name="Alikhan N.F."/>
            <person name="Baker D."/>
            <person name="Gharbi K."/>
            <person name="Hall N."/>
            <person name="Watson M."/>
            <person name="Adriaenssens E.M."/>
            <person name="Foster-Nyarko E."/>
            <person name="Jarju S."/>
            <person name="Secka A."/>
            <person name="Antonio M."/>
            <person name="Oren A."/>
            <person name="Chaudhuri R.R."/>
            <person name="La Ragione R."/>
            <person name="Hildebrand F."/>
            <person name="Pallen M.J."/>
        </authorList>
    </citation>
    <scope>NUCLEOTIDE SEQUENCE</scope>
    <source>
        <strain evidence="3">ChiSxjej2B14-8506</strain>
    </source>
</reference>
<dbReference type="PANTHER" id="PTHR31988:SF19">
    <property type="entry name" value="9-O-ACETYL-N-ACETYLNEURAMINIC ACID DEACETYLASE-RELATED"/>
    <property type="match status" value="1"/>
</dbReference>
<evidence type="ECO:0000313" key="4">
    <source>
        <dbReference type="Proteomes" id="UP000824123"/>
    </source>
</evidence>
<evidence type="ECO:0000256" key="1">
    <source>
        <dbReference type="ARBA" id="ARBA00022801"/>
    </source>
</evidence>
<accession>A0A9D1LRY1</accession>
<keyword evidence="1" id="KW-0378">Hydrolase</keyword>
<dbReference type="GO" id="GO:0016787">
    <property type="term" value="F:hydrolase activity"/>
    <property type="evidence" value="ECO:0007669"/>
    <property type="project" value="UniProtKB-KW"/>
</dbReference>
<gene>
    <name evidence="3" type="ORF">IAC59_06770</name>
</gene>
<dbReference type="EMBL" id="DVNK01000041">
    <property type="protein sequence ID" value="HIU46945.1"/>
    <property type="molecule type" value="Genomic_DNA"/>
</dbReference>
<dbReference type="InterPro" id="IPR036514">
    <property type="entry name" value="SGNH_hydro_sf"/>
</dbReference>
<dbReference type="Pfam" id="PF03629">
    <property type="entry name" value="SASA"/>
    <property type="match status" value="1"/>
</dbReference>
<dbReference type="Gene3D" id="3.40.50.1110">
    <property type="entry name" value="SGNH hydrolase"/>
    <property type="match status" value="1"/>
</dbReference>
<dbReference type="InterPro" id="IPR052940">
    <property type="entry name" value="Carb_Esterase_6"/>
</dbReference>
<proteinExistence type="predicted"/>
<dbReference type="AlphaFoldDB" id="A0A9D1LRY1"/>
<organism evidence="3 4">
    <name type="scientific">Candidatus Fimadaptatus faecigallinarum</name>
    <dbReference type="NCBI Taxonomy" id="2840814"/>
    <lineage>
        <taxon>Bacteria</taxon>
        <taxon>Bacillati</taxon>
        <taxon>Bacillota</taxon>
        <taxon>Clostridia</taxon>
        <taxon>Eubacteriales</taxon>
        <taxon>Candidatus Fimadaptatus</taxon>
    </lineage>
</organism>
<name>A0A9D1LRY1_9FIRM</name>
<dbReference type="PANTHER" id="PTHR31988">
    <property type="entry name" value="ESTERASE, PUTATIVE (DUF303)-RELATED"/>
    <property type="match status" value="1"/>
</dbReference>
<dbReference type="SUPFAM" id="SSF52266">
    <property type="entry name" value="SGNH hydrolase"/>
    <property type="match status" value="1"/>
</dbReference>
<evidence type="ECO:0000259" key="2">
    <source>
        <dbReference type="Pfam" id="PF03629"/>
    </source>
</evidence>
<dbReference type="InterPro" id="IPR005181">
    <property type="entry name" value="SASA"/>
</dbReference>
<comment type="caution">
    <text evidence="3">The sequence shown here is derived from an EMBL/GenBank/DDBJ whole genome shotgun (WGS) entry which is preliminary data.</text>
</comment>